<feature type="domain" description="MutL C-terminal dimerisation" evidence="6">
    <location>
        <begin position="441"/>
        <end position="582"/>
    </location>
</feature>
<dbReference type="Pfam" id="PF08676">
    <property type="entry name" value="MutL_C"/>
    <property type="match status" value="1"/>
</dbReference>
<gene>
    <name evidence="5" type="primary">mutL</name>
    <name evidence="8" type="ORF">UABAM_01673</name>
</gene>
<dbReference type="Pfam" id="PF13589">
    <property type="entry name" value="HATPase_c_3"/>
    <property type="match status" value="1"/>
</dbReference>
<dbReference type="PANTHER" id="PTHR10073">
    <property type="entry name" value="DNA MISMATCH REPAIR PROTEIN MLH, PMS, MUTL"/>
    <property type="match status" value="1"/>
</dbReference>
<dbReference type="CDD" id="cd00782">
    <property type="entry name" value="MutL_Trans"/>
    <property type="match status" value="1"/>
</dbReference>
<dbReference type="InterPro" id="IPR037198">
    <property type="entry name" value="MutL_C_sf"/>
</dbReference>
<dbReference type="GO" id="GO:0005524">
    <property type="term" value="F:ATP binding"/>
    <property type="evidence" value="ECO:0007669"/>
    <property type="project" value="InterPro"/>
</dbReference>
<evidence type="ECO:0000256" key="4">
    <source>
        <dbReference type="ARBA" id="ARBA00023204"/>
    </source>
</evidence>
<evidence type="ECO:0000256" key="1">
    <source>
        <dbReference type="ARBA" id="ARBA00006082"/>
    </source>
</evidence>
<dbReference type="CDD" id="cd16926">
    <property type="entry name" value="HATPase_MutL-MLH-PMS-like"/>
    <property type="match status" value="1"/>
</dbReference>
<dbReference type="GO" id="GO:0006298">
    <property type="term" value="P:mismatch repair"/>
    <property type="evidence" value="ECO:0007669"/>
    <property type="project" value="UniProtKB-UniRule"/>
</dbReference>
<dbReference type="HAMAP" id="MF_00149">
    <property type="entry name" value="DNA_mis_repair"/>
    <property type="match status" value="1"/>
</dbReference>
<dbReference type="InterPro" id="IPR036890">
    <property type="entry name" value="HATPase_C_sf"/>
</dbReference>
<dbReference type="InterPro" id="IPR038973">
    <property type="entry name" value="MutL/Mlh/Pms-like"/>
</dbReference>
<dbReference type="KEGG" id="uam:UABAM_01673"/>
<dbReference type="SMART" id="SM01340">
    <property type="entry name" value="DNA_mis_repair"/>
    <property type="match status" value="1"/>
</dbReference>
<proteinExistence type="inferred from homology"/>
<dbReference type="Gene3D" id="3.30.1370.100">
    <property type="entry name" value="MutL, C-terminal domain, regulatory subdomain"/>
    <property type="match status" value="1"/>
</dbReference>
<dbReference type="GO" id="GO:0032300">
    <property type="term" value="C:mismatch repair complex"/>
    <property type="evidence" value="ECO:0007669"/>
    <property type="project" value="InterPro"/>
</dbReference>
<dbReference type="GO" id="GO:0140664">
    <property type="term" value="F:ATP-dependent DNA damage sensor activity"/>
    <property type="evidence" value="ECO:0007669"/>
    <property type="project" value="InterPro"/>
</dbReference>
<sequence length="625" mass="70020">MSKIKVLPPLLVNQIAAGECIERPASIVKELVENSIDAGATAIEVGVEEAGSRLIRITDNGCGIDREDLPLAITSHATSKLQNADDLLNIRTLGFRGEALASVASVADVFISSCPSGEQSGYKIRSFGGDVKPLEPVAMNHGTIIEVHDLFFNIPARRKFLKKKATEMGHITDTLTKLALSYHKASFKLTHNNKIVFHVEKTATLKERIEQLLAIGECEMLEISYERNGIEVQAFLAPPEVNRANSKQQYVYINGRCIKDRIVLRAVADAYSDYLPMKRHAVAVLFLQMHPEDVDVNVHPTKAEVRYRDSSGIYSAVYHATLEGLRKGDLRPSIPLFSDGPSTSYTTPSTSYTPPPANYYDSQSNQTHSNYYTPGNFVQETMANHMGGSVSTNSYEKIDEMDVPVFENAPMTSTTAMSSRTQPAPQSQNLFSEEEKNVPLRWFQVHDSYIIIETLRGIEVIDQHALHERIIYSKLKQQVAQKQVQSQMLLFPVTVHLTATEMATFSEWQQHLEELGMEMEVVRDDVIIRAIPQMVSDVHAGDLLRDLLEQLERKNKVNISDVIDPIIEMMSCKAAIKAGDNLNPEEVISLIQRREDADNPFHCPHGRPTTLKITLKELEKHFKRT</sequence>
<dbReference type="OrthoDB" id="9763467at2"/>
<evidence type="ECO:0000313" key="8">
    <source>
        <dbReference type="EMBL" id="BBM83322.1"/>
    </source>
</evidence>
<accession>A0A5S9F3M4</accession>
<dbReference type="InterPro" id="IPR020568">
    <property type="entry name" value="Ribosomal_Su5_D2-typ_SF"/>
</dbReference>
<dbReference type="PROSITE" id="PS00058">
    <property type="entry name" value="DNA_MISMATCH_REPAIR_1"/>
    <property type="match status" value="1"/>
</dbReference>
<dbReference type="SMART" id="SM00853">
    <property type="entry name" value="MutL_C"/>
    <property type="match status" value="1"/>
</dbReference>
<dbReference type="InterPro" id="IPR020667">
    <property type="entry name" value="DNA_mismatch_repair_MutL"/>
</dbReference>
<evidence type="ECO:0000313" key="9">
    <source>
        <dbReference type="Proteomes" id="UP000326354"/>
    </source>
</evidence>
<keyword evidence="3 5" id="KW-0227">DNA damage</keyword>
<evidence type="ECO:0000259" key="6">
    <source>
        <dbReference type="SMART" id="SM00853"/>
    </source>
</evidence>
<dbReference type="Gene3D" id="3.30.230.10">
    <property type="match status" value="1"/>
</dbReference>
<evidence type="ECO:0000256" key="3">
    <source>
        <dbReference type="ARBA" id="ARBA00022763"/>
    </source>
</evidence>
<dbReference type="Pfam" id="PF01119">
    <property type="entry name" value="DNA_mis_repair"/>
    <property type="match status" value="1"/>
</dbReference>
<dbReference type="Proteomes" id="UP000326354">
    <property type="component" value="Chromosome"/>
</dbReference>
<feature type="domain" description="DNA mismatch repair protein S5" evidence="7">
    <location>
        <begin position="212"/>
        <end position="326"/>
    </location>
</feature>
<evidence type="ECO:0000259" key="7">
    <source>
        <dbReference type="SMART" id="SM01340"/>
    </source>
</evidence>
<dbReference type="PANTHER" id="PTHR10073:SF12">
    <property type="entry name" value="DNA MISMATCH REPAIR PROTEIN MLH1"/>
    <property type="match status" value="1"/>
</dbReference>
<comment type="function">
    <text evidence="5">This protein is involved in the repair of mismatches in DNA. It is required for dam-dependent methyl-directed DNA mismatch repair. May act as a 'molecular matchmaker', a protein that promotes the formation of a stable complex between two or more DNA-binding proteins in an ATP-dependent manner without itself being part of a final effector complex.</text>
</comment>
<dbReference type="GO" id="GO:0016887">
    <property type="term" value="F:ATP hydrolysis activity"/>
    <property type="evidence" value="ECO:0007669"/>
    <property type="project" value="InterPro"/>
</dbReference>
<comment type="similarity">
    <text evidence="1 5">Belongs to the DNA mismatch repair MutL/HexB family.</text>
</comment>
<dbReference type="RefSeq" id="WP_151967527.1">
    <property type="nucleotide sequence ID" value="NZ_AP019860.1"/>
</dbReference>
<reference evidence="8 9" key="1">
    <citation type="submission" date="2019-08" db="EMBL/GenBank/DDBJ databases">
        <title>Complete genome sequence of Candidatus Uab amorphum.</title>
        <authorList>
            <person name="Shiratori T."/>
            <person name="Suzuki S."/>
            <person name="Kakizawa Y."/>
            <person name="Ishida K."/>
        </authorList>
    </citation>
    <scope>NUCLEOTIDE SEQUENCE [LARGE SCALE GENOMIC DNA]</scope>
    <source>
        <strain evidence="8 9">SRT547</strain>
    </source>
</reference>
<dbReference type="NCBIfam" id="TIGR00585">
    <property type="entry name" value="mutl"/>
    <property type="match status" value="1"/>
</dbReference>
<dbReference type="InterPro" id="IPR013507">
    <property type="entry name" value="DNA_mismatch_S5_2-like"/>
</dbReference>
<name>A0A5S9F3M4_UABAM</name>
<dbReference type="InterPro" id="IPR014721">
    <property type="entry name" value="Ribsml_uS5_D2-typ_fold_subgr"/>
</dbReference>
<protein>
    <recommendedName>
        <fullName evidence="2 5">DNA mismatch repair protein MutL</fullName>
    </recommendedName>
</protein>
<dbReference type="EMBL" id="AP019860">
    <property type="protein sequence ID" value="BBM83322.1"/>
    <property type="molecule type" value="Genomic_DNA"/>
</dbReference>
<keyword evidence="9" id="KW-1185">Reference proteome</keyword>
<dbReference type="InterPro" id="IPR042120">
    <property type="entry name" value="MutL_C_dimsub"/>
</dbReference>
<dbReference type="InterPro" id="IPR002099">
    <property type="entry name" value="MutL/Mlh/PMS"/>
</dbReference>
<dbReference type="InterPro" id="IPR014762">
    <property type="entry name" value="DNA_mismatch_repair_CS"/>
</dbReference>
<dbReference type="SUPFAM" id="SSF55874">
    <property type="entry name" value="ATPase domain of HSP90 chaperone/DNA topoisomerase II/histidine kinase"/>
    <property type="match status" value="1"/>
</dbReference>
<evidence type="ECO:0000256" key="5">
    <source>
        <dbReference type="HAMAP-Rule" id="MF_00149"/>
    </source>
</evidence>
<dbReference type="Gene3D" id="3.30.565.10">
    <property type="entry name" value="Histidine kinase-like ATPase, C-terminal domain"/>
    <property type="match status" value="1"/>
</dbReference>
<organism evidence="8 9">
    <name type="scientific">Uabimicrobium amorphum</name>
    <dbReference type="NCBI Taxonomy" id="2596890"/>
    <lineage>
        <taxon>Bacteria</taxon>
        <taxon>Pseudomonadati</taxon>
        <taxon>Planctomycetota</taxon>
        <taxon>Candidatus Uabimicrobiia</taxon>
        <taxon>Candidatus Uabimicrobiales</taxon>
        <taxon>Candidatus Uabimicrobiaceae</taxon>
        <taxon>Candidatus Uabimicrobium</taxon>
    </lineage>
</organism>
<dbReference type="FunFam" id="3.30.565.10:FF:000003">
    <property type="entry name" value="DNA mismatch repair endonuclease MutL"/>
    <property type="match status" value="1"/>
</dbReference>
<keyword evidence="4 5" id="KW-0234">DNA repair</keyword>
<evidence type="ECO:0000256" key="2">
    <source>
        <dbReference type="ARBA" id="ARBA00021975"/>
    </source>
</evidence>
<dbReference type="AlphaFoldDB" id="A0A5S9F3M4"/>
<dbReference type="GO" id="GO:0030983">
    <property type="term" value="F:mismatched DNA binding"/>
    <property type="evidence" value="ECO:0007669"/>
    <property type="project" value="InterPro"/>
</dbReference>
<dbReference type="InterPro" id="IPR042121">
    <property type="entry name" value="MutL_C_regsub"/>
</dbReference>
<dbReference type="SUPFAM" id="SSF54211">
    <property type="entry name" value="Ribosomal protein S5 domain 2-like"/>
    <property type="match status" value="1"/>
</dbReference>
<dbReference type="Gene3D" id="3.30.1540.20">
    <property type="entry name" value="MutL, C-terminal domain, dimerisation subdomain"/>
    <property type="match status" value="1"/>
</dbReference>
<dbReference type="SUPFAM" id="SSF118116">
    <property type="entry name" value="DNA mismatch repair protein MutL"/>
    <property type="match status" value="1"/>
</dbReference>
<dbReference type="InterPro" id="IPR014790">
    <property type="entry name" value="MutL_C"/>
</dbReference>